<sequence>MKTTRRGALSRLAATGVAAALPHVASAAGPATVAAPAGPADDDGWRPLFNGRDMTGWTFFQDGVGAQDRDGVVDIHDGMLHLLGPRYHGPAKAGMGYLATDREYENYHLSLEYRWGTRRYEPRTIWKRDSGILYHTPFGPERLWPDCIEYQIMERNTGDALPINHRAIAAISQGGLPAWPEDFPGNTQYAPQVDAGGSLRQWIRADGSFDTLEGWNTVELIAQGNKAAHIVNGRLVTALYGLQRQDPADRSRYIPLTRGRILLQIEAAEIVFRNVKIRQL</sequence>
<dbReference type="InterPro" id="IPR006311">
    <property type="entry name" value="TAT_signal"/>
</dbReference>
<organism evidence="3 4">
    <name type="scientific">Novosphingobium humi</name>
    <dbReference type="NCBI Taxonomy" id="2282397"/>
    <lineage>
        <taxon>Bacteria</taxon>
        <taxon>Pseudomonadati</taxon>
        <taxon>Pseudomonadota</taxon>
        <taxon>Alphaproteobacteria</taxon>
        <taxon>Sphingomonadales</taxon>
        <taxon>Sphingomonadaceae</taxon>
        <taxon>Novosphingobium</taxon>
    </lineage>
</organism>
<protein>
    <submittedName>
        <fullName evidence="3">DUF1080 domain-containing protein</fullName>
    </submittedName>
</protein>
<feature type="domain" description="3-keto-alpha-glucoside-1,2-lyase/3-keto-2-hydroxy-glucal hydratase" evidence="2">
    <location>
        <begin position="44"/>
        <end position="278"/>
    </location>
</feature>
<feature type="chain" id="PRO_5046487384" evidence="1">
    <location>
        <begin position="28"/>
        <end position="280"/>
    </location>
</feature>
<keyword evidence="4" id="KW-1185">Reference proteome</keyword>
<gene>
    <name evidence="3" type="ORF">PQ457_04795</name>
</gene>
<evidence type="ECO:0000313" key="3">
    <source>
        <dbReference type="EMBL" id="WCT78296.1"/>
    </source>
</evidence>
<evidence type="ECO:0000313" key="4">
    <source>
        <dbReference type="Proteomes" id="UP001218231"/>
    </source>
</evidence>
<evidence type="ECO:0000256" key="1">
    <source>
        <dbReference type="SAM" id="SignalP"/>
    </source>
</evidence>
<proteinExistence type="predicted"/>
<accession>A0ABY7U0K5</accession>
<dbReference type="PROSITE" id="PS51318">
    <property type="entry name" value="TAT"/>
    <property type="match status" value="1"/>
</dbReference>
<keyword evidence="1" id="KW-0732">Signal</keyword>
<feature type="signal peptide" evidence="1">
    <location>
        <begin position="1"/>
        <end position="27"/>
    </location>
</feature>
<dbReference type="Gene3D" id="2.60.120.560">
    <property type="entry name" value="Exo-inulinase, domain 1"/>
    <property type="match status" value="1"/>
</dbReference>
<name>A0ABY7U0K5_9SPHN</name>
<dbReference type="EMBL" id="CP117417">
    <property type="protein sequence ID" value="WCT78296.1"/>
    <property type="molecule type" value="Genomic_DNA"/>
</dbReference>
<dbReference type="RefSeq" id="WP_273618626.1">
    <property type="nucleotide sequence ID" value="NZ_CP103868.1"/>
</dbReference>
<reference evidence="3 4" key="1">
    <citation type="submission" date="2023-02" db="EMBL/GenBank/DDBJ databases">
        <title>Genome sequence of Novosphingobium humi KACC 19094.</title>
        <authorList>
            <person name="Kim S."/>
            <person name="Heo J."/>
            <person name="Kwon S.-W."/>
        </authorList>
    </citation>
    <scope>NUCLEOTIDE SEQUENCE [LARGE SCALE GENOMIC DNA]</scope>
    <source>
        <strain evidence="3 4">KACC 19094</strain>
    </source>
</reference>
<dbReference type="Proteomes" id="UP001218231">
    <property type="component" value="Chromosome"/>
</dbReference>
<evidence type="ECO:0000259" key="2">
    <source>
        <dbReference type="Pfam" id="PF06439"/>
    </source>
</evidence>
<dbReference type="Pfam" id="PF06439">
    <property type="entry name" value="3keto-disac_hyd"/>
    <property type="match status" value="1"/>
</dbReference>
<dbReference type="InterPro" id="IPR010496">
    <property type="entry name" value="AL/BT2_dom"/>
</dbReference>